<reference evidence="7 8" key="1">
    <citation type="journal article" date="2010" name="Science">
        <title>Genomic analysis of organismal complexity in the multicellular green alga Volvox carteri.</title>
        <authorList>
            <person name="Prochnik S.E."/>
            <person name="Umen J."/>
            <person name="Nedelcu A.M."/>
            <person name="Hallmann A."/>
            <person name="Miller S.M."/>
            <person name="Nishii I."/>
            <person name="Ferris P."/>
            <person name="Kuo A."/>
            <person name="Mitros T."/>
            <person name="Fritz-Laylin L.K."/>
            <person name="Hellsten U."/>
            <person name="Chapman J."/>
            <person name="Simakov O."/>
            <person name="Rensing S.A."/>
            <person name="Terry A."/>
            <person name="Pangilinan J."/>
            <person name="Kapitonov V."/>
            <person name="Jurka J."/>
            <person name="Salamov A."/>
            <person name="Shapiro H."/>
            <person name="Schmutz J."/>
            <person name="Grimwood J."/>
            <person name="Lindquist E."/>
            <person name="Lucas S."/>
            <person name="Grigoriev I.V."/>
            <person name="Schmitt R."/>
            <person name="Kirk D."/>
            <person name="Rokhsar D.S."/>
        </authorList>
    </citation>
    <scope>NUCLEOTIDE SEQUENCE [LARGE SCALE GENOMIC DNA]</scope>
    <source>
        <strain evidence="8">f. Nagariensis / Eve</strain>
    </source>
</reference>
<dbReference type="SUPFAM" id="SSF54211">
    <property type="entry name" value="Ribosomal protein S5 domain 2-like"/>
    <property type="match status" value="1"/>
</dbReference>
<evidence type="ECO:0000256" key="5">
    <source>
        <dbReference type="ARBA" id="ARBA00023242"/>
    </source>
</evidence>
<dbReference type="InterPro" id="IPR001247">
    <property type="entry name" value="ExoRNase_PH_dom1"/>
</dbReference>
<dbReference type="GO" id="GO:0016075">
    <property type="term" value="P:rRNA catabolic process"/>
    <property type="evidence" value="ECO:0007669"/>
    <property type="project" value="TreeGrafter"/>
</dbReference>
<dbReference type="InterPro" id="IPR020568">
    <property type="entry name" value="Ribosomal_Su5_D2-typ_SF"/>
</dbReference>
<evidence type="ECO:0000256" key="4">
    <source>
        <dbReference type="ARBA" id="ARBA00022835"/>
    </source>
</evidence>
<dbReference type="GO" id="GO:0000177">
    <property type="term" value="C:cytoplasmic exosome (RNase complex)"/>
    <property type="evidence" value="ECO:0007669"/>
    <property type="project" value="TreeGrafter"/>
</dbReference>
<keyword evidence="3" id="KW-0698">rRNA processing</keyword>
<evidence type="ECO:0000313" key="8">
    <source>
        <dbReference type="Proteomes" id="UP000001058"/>
    </source>
</evidence>
<dbReference type="GO" id="GO:0000176">
    <property type="term" value="C:nuclear exosome (RNase complex)"/>
    <property type="evidence" value="ECO:0007669"/>
    <property type="project" value="TreeGrafter"/>
</dbReference>
<dbReference type="RefSeq" id="XP_002952423.1">
    <property type="nucleotide sequence ID" value="XM_002952377.1"/>
</dbReference>
<dbReference type="Gene3D" id="3.30.230.70">
    <property type="entry name" value="GHMP Kinase, N-terminal domain"/>
    <property type="match status" value="1"/>
</dbReference>
<dbReference type="Proteomes" id="UP000001058">
    <property type="component" value="Unassembled WGS sequence"/>
</dbReference>
<dbReference type="GO" id="GO:0005730">
    <property type="term" value="C:nucleolus"/>
    <property type="evidence" value="ECO:0007669"/>
    <property type="project" value="TreeGrafter"/>
</dbReference>
<feature type="domain" description="Exoribonuclease phosphorolytic" evidence="6">
    <location>
        <begin position="23"/>
        <end position="142"/>
    </location>
</feature>
<dbReference type="InterPro" id="IPR050080">
    <property type="entry name" value="RNase_PH"/>
</dbReference>
<gene>
    <name evidence="7" type="ORF">VOLCADRAFT_105481</name>
</gene>
<dbReference type="OrthoDB" id="27298at2759"/>
<dbReference type="EMBL" id="GL378350">
    <property type="protein sequence ID" value="EFJ46566.1"/>
    <property type="molecule type" value="Genomic_DNA"/>
</dbReference>
<evidence type="ECO:0000256" key="2">
    <source>
        <dbReference type="ARBA" id="ARBA00006678"/>
    </source>
</evidence>
<dbReference type="Pfam" id="PF01138">
    <property type="entry name" value="RNase_PH"/>
    <property type="match status" value="1"/>
</dbReference>
<sequence length="247" mass="26370">MMDVELAGPGPGSSRARGRLPTQLRTLVCERSVLDRADGSAKWTQEGSSVLAAVYGPRQAKPQKEDAEQAVVEVVYKPRAGLQGHEDRTFELEVRGILEGVIPLGMYPRTSIMVVLQVLQGDGAVLSCALNAACAALVDAGIAMTSMYASVTCVLTEEERLLLDSDAAEEQAAKACFCFTVPHHYDLTKAIDGQVVISNAALGSRSYGSFTSDHMLDAFMLARLGCERVAIFAWLSLTKSLQAAGST</sequence>
<dbReference type="InterPro" id="IPR036345">
    <property type="entry name" value="ExoRNase_PH_dom2_sf"/>
</dbReference>
<evidence type="ECO:0000259" key="6">
    <source>
        <dbReference type="Pfam" id="PF01138"/>
    </source>
</evidence>
<comment type="subcellular location">
    <subcellularLocation>
        <location evidence="1">Nucleus</location>
    </subcellularLocation>
</comment>
<evidence type="ECO:0000256" key="1">
    <source>
        <dbReference type="ARBA" id="ARBA00004123"/>
    </source>
</evidence>
<dbReference type="FunCoup" id="D8U141">
    <property type="interactions" value="970"/>
</dbReference>
<dbReference type="SUPFAM" id="SSF55666">
    <property type="entry name" value="Ribonuclease PH domain 2-like"/>
    <property type="match status" value="1"/>
</dbReference>
<proteinExistence type="inferred from homology"/>
<dbReference type="GO" id="GO:0071028">
    <property type="term" value="P:nuclear mRNA surveillance"/>
    <property type="evidence" value="ECO:0007669"/>
    <property type="project" value="TreeGrafter"/>
</dbReference>
<dbReference type="PANTHER" id="PTHR11953:SF1">
    <property type="entry name" value="EXOSOME COMPLEX COMPONENT RRP46"/>
    <property type="match status" value="1"/>
</dbReference>
<dbReference type="eggNOG" id="KOG1069">
    <property type="taxonomic scope" value="Eukaryota"/>
</dbReference>
<keyword evidence="8" id="KW-1185">Reference proteome</keyword>
<comment type="similarity">
    <text evidence="2">Belongs to the RNase PH family.</text>
</comment>
<dbReference type="InterPro" id="IPR027408">
    <property type="entry name" value="PNPase/RNase_PH_dom_sf"/>
</dbReference>
<accession>D8U141</accession>
<protein>
    <recommendedName>
        <fullName evidence="6">Exoribonuclease phosphorolytic domain-containing protein</fullName>
    </recommendedName>
</protein>
<dbReference type="GO" id="GO:0006364">
    <property type="term" value="P:rRNA processing"/>
    <property type="evidence" value="ECO:0007669"/>
    <property type="project" value="UniProtKB-KW"/>
</dbReference>
<keyword evidence="4" id="KW-0271">Exosome</keyword>
<dbReference type="AlphaFoldDB" id="D8U141"/>
<organism evidence="8">
    <name type="scientific">Volvox carteri f. nagariensis</name>
    <dbReference type="NCBI Taxonomy" id="3068"/>
    <lineage>
        <taxon>Eukaryota</taxon>
        <taxon>Viridiplantae</taxon>
        <taxon>Chlorophyta</taxon>
        <taxon>core chlorophytes</taxon>
        <taxon>Chlorophyceae</taxon>
        <taxon>CS clade</taxon>
        <taxon>Chlamydomonadales</taxon>
        <taxon>Volvocaceae</taxon>
        <taxon>Volvox</taxon>
    </lineage>
</organism>
<dbReference type="STRING" id="3068.D8U141"/>
<evidence type="ECO:0000256" key="3">
    <source>
        <dbReference type="ARBA" id="ARBA00022552"/>
    </source>
</evidence>
<dbReference type="InParanoid" id="D8U141"/>
<dbReference type="GO" id="GO:0071051">
    <property type="term" value="P:poly(A)-dependent snoRNA 3'-end processing"/>
    <property type="evidence" value="ECO:0007669"/>
    <property type="project" value="TreeGrafter"/>
</dbReference>
<dbReference type="PANTHER" id="PTHR11953">
    <property type="entry name" value="EXOSOME COMPLEX COMPONENT"/>
    <property type="match status" value="1"/>
</dbReference>
<dbReference type="GO" id="GO:0034475">
    <property type="term" value="P:U4 snRNA 3'-end processing"/>
    <property type="evidence" value="ECO:0007669"/>
    <property type="project" value="TreeGrafter"/>
</dbReference>
<dbReference type="GeneID" id="9628601"/>
<name>D8U141_VOLCA</name>
<keyword evidence="5" id="KW-0539">Nucleus</keyword>
<evidence type="ECO:0000313" key="7">
    <source>
        <dbReference type="EMBL" id="EFJ46566.1"/>
    </source>
</evidence>
<dbReference type="GO" id="GO:0003723">
    <property type="term" value="F:RNA binding"/>
    <property type="evidence" value="ECO:0007669"/>
    <property type="project" value="TreeGrafter"/>
</dbReference>
<dbReference type="CDD" id="cd11372">
    <property type="entry name" value="RNase_PH_RRP46"/>
    <property type="match status" value="1"/>
</dbReference>
<dbReference type="KEGG" id="vcn:VOLCADRAFT_105481"/>